<dbReference type="Gene3D" id="4.10.170.10">
    <property type="entry name" value="p53-like tetramerisation domain"/>
    <property type="match status" value="1"/>
</dbReference>
<evidence type="ECO:0000313" key="16">
    <source>
        <dbReference type="Ensembl" id="ENSEBUP00000013202.1"/>
    </source>
</evidence>
<dbReference type="SUPFAM" id="SSF49417">
    <property type="entry name" value="p53-like transcription factors"/>
    <property type="match status" value="1"/>
</dbReference>
<keyword evidence="12" id="KW-0963">Cytoplasm</keyword>
<evidence type="ECO:0000256" key="6">
    <source>
        <dbReference type="ARBA" id="ARBA00023125"/>
    </source>
</evidence>
<evidence type="ECO:0000256" key="10">
    <source>
        <dbReference type="PIRSR" id="PIRSR602117-1"/>
    </source>
</evidence>
<comment type="function">
    <text evidence="12">Multifunctional transcription factor that induces cell cycle arrest, DNA repair or apoptosis upon binding to its target DNA sequence. Acts as a tumor suppressor in many tumor types; induces growth arrest or apoptosis depending on the physiological circumstances and cell type. Negatively regulates cell division by controlling expression of a set of genes required for this process. One of the activated genes is an inhibitor of cyclin-dependent kinases. Apoptosis induction seems to be mediated either by stimulation of BAX and FAS antigen expression, or by repression of Bcl-2 expression.</text>
</comment>
<evidence type="ECO:0000256" key="13">
    <source>
        <dbReference type="SAM" id="MobiDB-lite"/>
    </source>
</evidence>
<feature type="domain" description="p53 DNA-binding" evidence="14">
    <location>
        <begin position="18"/>
        <end position="206"/>
    </location>
</feature>
<dbReference type="InterPro" id="IPR057064">
    <property type="entry name" value="P53_central_site"/>
</dbReference>
<dbReference type="PANTHER" id="PTHR11447:SF16">
    <property type="entry name" value="P53 PROTEIN LONG FORM VARIANT 1"/>
    <property type="match status" value="1"/>
</dbReference>
<evidence type="ECO:0000256" key="3">
    <source>
        <dbReference type="ARBA" id="ARBA00022723"/>
    </source>
</evidence>
<evidence type="ECO:0000256" key="1">
    <source>
        <dbReference type="ARBA" id="ARBA00006167"/>
    </source>
</evidence>
<dbReference type="PANTHER" id="PTHR11447">
    <property type="entry name" value="CELLULAR TUMOR ANTIGEN P53"/>
    <property type="match status" value="1"/>
</dbReference>
<dbReference type="PROSITE" id="PS00348">
    <property type="entry name" value="P53"/>
    <property type="match status" value="1"/>
</dbReference>
<dbReference type="OMA" id="DYAGTHA"/>
<dbReference type="Pfam" id="PF00870">
    <property type="entry name" value="P53"/>
    <property type="match status" value="1"/>
</dbReference>
<feature type="binding site" evidence="10">
    <location>
        <position position="94"/>
    </location>
    <ligand>
        <name>Zn(2+)</name>
        <dbReference type="ChEBI" id="CHEBI:29105"/>
    </ligand>
</feature>
<name>A0A8C4QC02_EPTBU</name>
<evidence type="ECO:0000256" key="8">
    <source>
        <dbReference type="ARBA" id="ARBA00023163"/>
    </source>
</evidence>
<dbReference type="InterPro" id="IPR036674">
    <property type="entry name" value="p53_tetramer_sf"/>
</dbReference>
<evidence type="ECO:0000256" key="9">
    <source>
        <dbReference type="ARBA" id="ARBA00023242"/>
    </source>
</evidence>
<dbReference type="CDD" id="cd08367">
    <property type="entry name" value="P53"/>
    <property type="match status" value="1"/>
</dbReference>
<dbReference type="Gene3D" id="2.60.40.720">
    <property type="match status" value="1"/>
</dbReference>
<dbReference type="AlphaFoldDB" id="A0A8C4QC02"/>
<dbReference type="InterPro" id="IPR008967">
    <property type="entry name" value="p53-like_TF_DNA-bd_sf"/>
</dbReference>
<dbReference type="GO" id="GO:0000981">
    <property type="term" value="F:DNA-binding transcription factor activity, RNA polymerase II-specific"/>
    <property type="evidence" value="ECO:0007669"/>
    <property type="project" value="TreeGrafter"/>
</dbReference>
<feature type="region of interest" description="Disordered" evidence="13">
    <location>
        <begin position="1"/>
        <end position="21"/>
    </location>
</feature>
<feature type="site" description="Interaction with DNA" evidence="11">
    <location>
        <position position="38"/>
    </location>
</feature>
<evidence type="ECO:0000256" key="4">
    <source>
        <dbReference type="ARBA" id="ARBA00022833"/>
    </source>
</evidence>
<keyword evidence="3 10" id="KW-0479">Metal-binding</keyword>
<dbReference type="SUPFAM" id="SSF47719">
    <property type="entry name" value="p53 tetramerization domain"/>
    <property type="match status" value="1"/>
</dbReference>
<evidence type="ECO:0000256" key="7">
    <source>
        <dbReference type="ARBA" id="ARBA00023159"/>
    </source>
</evidence>
<dbReference type="Proteomes" id="UP000694388">
    <property type="component" value="Unplaced"/>
</dbReference>
<keyword evidence="6 12" id="KW-0238">DNA-binding</keyword>
<feature type="region of interest" description="Disordered" evidence="13">
    <location>
        <begin position="203"/>
        <end position="244"/>
    </location>
</feature>
<dbReference type="Pfam" id="PF07710">
    <property type="entry name" value="P53_tetramer"/>
    <property type="match status" value="1"/>
</dbReference>
<protein>
    <recommendedName>
        <fullName evidence="12">Cellular tumor antigen p53</fullName>
    </recommendedName>
</protein>
<dbReference type="GO" id="GO:0005634">
    <property type="term" value="C:nucleus"/>
    <property type="evidence" value="ECO:0007669"/>
    <property type="project" value="UniProtKB-SubCell"/>
</dbReference>
<feature type="binding site" evidence="10">
    <location>
        <position position="97"/>
    </location>
    <ligand>
        <name>Zn(2+)</name>
        <dbReference type="ChEBI" id="CHEBI:29105"/>
    </ligand>
</feature>
<comment type="subcellular location">
    <subcellularLocation>
        <location evidence="12">Cytoplasm</location>
    </subcellularLocation>
    <subcellularLocation>
        <location evidence="12">Nucleus</location>
    </subcellularLocation>
</comment>
<comment type="subunit">
    <text evidence="12">Binds DNA as a homotetramer.</text>
</comment>
<keyword evidence="9 12" id="KW-0539">Nucleus</keyword>
<dbReference type="GO" id="GO:0000978">
    <property type="term" value="F:RNA polymerase II cis-regulatory region sequence-specific DNA binding"/>
    <property type="evidence" value="ECO:0007669"/>
    <property type="project" value="TreeGrafter"/>
</dbReference>
<evidence type="ECO:0000259" key="15">
    <source>
        <dbReference type="Pfam" id="PF07710"/>
    </source>
</evidence>
<dbReference type="PRINTS" id="PR00386">
    <property type="entry name" value="P53SUPPRESSR"/>
</dbReference>
<evidence type="ECO:0000256" key="2">
    <source>
        <dbReference type="ARBA" id="ARBA00022703"/>
    </source>
</evidence>
<dbReference type="GO" id="GO:0006915">
    <property type="term" value="P:apoptotic process"/>
    <property type="evidence" value="ECO:0007669"/>
    <property type="project" value="UniProtKB-KW"/>
</dbReference>
<proteinExistence type="inferred from homology"/>
<dbReference type="InterPro" id="IPR010991">
    <property type="entry name" value="p53_tetrameristn"/>
</dbReference>
<dbReference type="GO" id="GO:0005737">
    <property type="term" value="C:cytoplasm"/>
    <property type="evidence" value="ECO:0007669"/>
    <property type="project" value="UniProtKB-SubCell"/>
</dbReference>
<organism evidence="16 17">
    <name type="scientific">Eptatretus burgeri</name>
    <name type="common">Inshore hagfish</name>
    <dbReference type="NCBI Taxonomy" id="7764"/>
    <lineage>
        <taxon>Eukaryota</taxon>
        <taxon>Metazoa</taxon>
        <taxon>Chordata</taxon>
        <taxon>Craniata</taxon>
        <taxon>Vertebrata</taxon>
        <taxon>Cyclostomata</taxon>
        <taxon>Myxini</taxon>
        <taxon>Myxiniformes</taxon>
        <taxon>Myxinidae</taxon>
        <taxon>Eptatretinae</taxon>
        <taxon>Eptatretus</taxon>
    </lineage>
</organism>
<keyword evidence="12" id="KW-0131">Cell cycle</keyword>
<dbReference type="InterPro" id="IPR012346">
    <property type="entry name" value="p53/RUNT-type_TF_DNA-bd_sf"/>
</dbReference>
<feature type="binding site" evidence="10">
    <location>
        <position position="160"/>
    </location>
    <ligand>
        <name>Zn(2+)</name>
        <dbReference type="ChEBI" id="CHEBI:29105"/>
    </ligand>
</feature>
<keyword evidence="17" id="KW-1185">Reference proteome</keyword>
<dbReference type="InterPro" id="IPR011615">
    <property type="entry name" value="p53_DNA-bd"/>
</dbReference>
<comment type="cofactor">
    <cofactor evidence="10 12">
        <name>Zn(2+)</name>
        <dbReference type="ChEBI" id="CHEBI:29105"/>
    </cofactor>
    <text evidence="10 12">Binds 1 zinc ion per subunit.</text>
</comment>
<dbReference type="FunFam" id="2.60.40.720:FF:000002">
    <property type="entry name" value="Cellular tumor antigen p53"/>
    <property type="match status" value="1"/>
</dbReference>
<keyword evidence="5 12" id="KW-0805">Transcription regulation</keyword>
<evidence type="ECO:0000256" key="5">
    <source>
        <dbReference type="ARBA" id="ARBA00023015"/>
    </source>
</evidence>
<evidence type="ECO:0000313" key="17">
    <source>
        <dbReference type="Proteomes" id="UP000694388"/>
    </source>
</evidence>
<reference evidence="16" key="1">
    <citation type="submission" date="2025-08" db="UniProtKB">
        <authorList>
            <consortium name="Ensembl"/>
        </authorList>
    </citation>
    <scope>IDENTIFICATION</scope>
</reference>
<dbReference type="InterPro" id="IPR002117">
    <property type="entry name" value="p53_tumour_suppressor"/>
</dbReference>
<comment type="similarity">
    <text evidence="1 12">Belongs to the p53 family.</text>
</comment>
<reference evidence="16" key="2">
    <citation type="submission" date="2025-09" db="UniProtKB">
        <authorList>
            <consortium name="Ensembl"/>
        </authorList>
    </citation>
    <scope>IDENTIFICATION</scope>
</reference>
<evidence type="ECO:0000259" key="14">
    <source>
        <dbReference type="Pfam" id="PF00870"/>
    </source>
</evidence>
<dbReference type="GO" id="GO:0046872">
    <property type="term" value="F:metal ion binding"/>
    <property type="evidence" value="ECO:0007669"/>
    <property type="project" value="UniProtKB-KW"/>
</dbReference>
<keyword evidence="4 10" id="KW-0862">Zinc</keyword>
<dbReference type="GeneTree" id="ENSGT00950000183153"/>
<evidence type="ECO:0000256" key="12">
    <source>
        <dbReference type="RuleBase" id="RU003304"/>
    </source>
</evidence>
<dbReference type="GO" id="GO:0051262">
    <property type="term" value="P:protein tetramerization"/>
    <property type="evidence" value="ECO:0007669"/>
    <property type="project" value="InterPro"/>
</dbReference>
<feature type="binding site" evidence="10">
    <location>
        <position position="156"/>
    </location>
    <ligand>
        <name>Zn(2+)</name>
        <dbReference type="ChEBI" id="CHEBI:29105"/>
    </ligand>
</feature>
<evidence type="ECO:0000256" key="11">
    <source>
        <dbReference type="PIRSR" id="PIRSR602117-2"/>
    </source>
</evidence>
<keyword evidence="7 12" id="KW-0010">Activator</keyword>
<sequence>MVPSEDSWVRQQPLVPSDEEYPGPHNFTISFQKCSTAKSATWTYSSDLCKLYCQLGKTCPVQLCTSGTPPPGAFLRTMPIYRKAEHVLEVVRRCPTHQFGENTDQRAPSSHLIRVEGSPNAMYMEDAQTHRQSVIIPYANPQVGTDFTKVHYNFMCNSSCVGGMNRRPITTIITLETHDGQVLGRRSFEVRVCACPGRDRQTDEKQFHRLSRERLDFPSSSEEQLNQEETQEQMKTPNSGEKIHRPNITLKRPIKTVLSSGKKVKTEKCRDGDEVFLIAVKGREAYEYLMQIKEKFELSQQVPLHAVDQYKQQQKQLLQQALMDWKKGDGKNNSQA</sequence>
<keyword evidence="8 12" id="KW-0804">Transcription</keyword>
<feature type="compositionally biased region" description="Basic and acidic residues" evidence="13">
    <location>
        <begin position="203"/>
        <end position="216"/>
    </location>
</feature>
<keyword evidence="2 12" id="KW-0053">Apoptosis</keyword>
<dbReference type="Ensembl" id="ENSEBUT00000013778.1">
    <property type="protein sequence ID" value="ENSEBUP00000013202.1"/>
    <property type="gene ID" value="ENSEBUG00000008347.1"/>
</dbReference>
<accession>A0A8C4QC02</accession>
<feature type="domain" description="p53 tetramerisation" evidence="15">
    <location>
        <begin position="269"/>
        <end position="305"/>
    </location>
</feature>